<sequence length="318" mass="34659">MYLPRRDLGTGGSVLGSLPDGRVIEASSSPSSIGWGTGTIIAVAFSVAAFIILSIGFCFLVRKTRPFPLRFQSSATEKVLWSPITSLDPTPLPSPTRSMIWSEKRDSSRRNTAYVEDADSSFSATKMDIVENGKHIVIEFDQVGGRSAAMQTPSPRDSQVLDSTPNELLEVPQVDDEDVVSKESEYSQPSPPNCISPLPLSPRLARLPSVKYLPSARVSQVIRPSPVDANTTWGCRVHICDTPVQEGTDTGDFGFVSSNPKEESPLSISVEAASILEKRMTLAERRSGLFLPNEFPHLFADRARRASSLRNSALVRPV</sequence>
<evidence type="ECO:0000313" key="3">
    <source>
        <dbReference type="EMBL" id="EAU86609.1"/>
    </source>
</evidence>
<keyword evidence="2" id="KW-0472">Membrane</keyword>
<keyword evidence="2" id="KW-0812">Transmembrane</keyword>
<feature type="region of interest" description="Disordered" evidence="1">
    <location>
        <begin position="147"/>
        <end position="197"/>
    </location>
</feature>
<reference evidence="3 4" key="1">
    <citation type="journal article" date="2010" name="Proc. Natl. Acad. Sci. U.S.A.">
        <title>Insights into evolution of multicellular fungi from the assembled chromosomes of the mushroom Coprinopsis cinerea (Coprinus cinereus).</title>
        <authorList>
            <person name="Stajich J.E."/>
            <person name="Wilke S.K."/>
            <person name="Ahren D."/>
            <person name="Au C.H."/>
            <person name="Birren B.W."/>
            <person name="Borodovsky M."/>
            <person name="Burns C."/>
            <person name="Canback B."/>
            <person name="Casselton L.A."/>
            <person name="Cheng C.K."/>
            <person name="Deng J."/>
            <person name="Dietrich F.S."/>
            <person name="Fargo D.C."/>
            <person name="Farman M.L."/>
            <person name="Gathman A.C."/>
            <person name="Goldberg J."/>
            <person name="Guigo R."/>
            <person name="Hoegger P.J."/>
            <person name="Hooker J.B."/>
            <person name="Huggins A."/>
            <person name="James T.Y."/>
            <person name="Kamada T."/>
            <person name="Kilaru S."/>
            <person name="Kodira C."/>
            <person name="Kues U."/>
            <person name="Kupfer D."/>
            <person name="Kwan H.S."/>
            <person name="Lomsadze A."/>
            <person name="Li W."/>
            <person name="Lilly W.W."/>
            <person name="Ma L.J."/>
            <person name="Mackey A.J."/>
            <person name="Manning G."/>
            <person name="Martin F."/>
            <person name="Muraguchi H."/>
            <person name="Natvig D.O."/>
            <person name="Palmerini H."/>
            <person name="Ramesh M.A."/>
            <person name="Rehmeyer C.J."/>
            <person name="Roe B.A."/>
            <person name="Shenoy N."/>
            <person name="Stanke M."/>
            <person name="Ter-Hovhannisyan V."/>
            <person name="Tunlid A."/>
            <person name="Velagapudi R."/>
            <person name="Vision T.J."/>
            <person name="Zeng Q."/>
            <person name="Zolan M.E."/>
            <person name="Pukkila P.J."/>
        </authorList>
    </citation>
    <scope>NUCLEOTIDE SEQUENCE [LARGE SCALE GENOMIC DNA]</scope>
    <source>
        <strain evidence="4">Okayama-7 / 130 / ATCC MYA-4618 / FGSC 9003</strain>
    </source>
</reference>
<name>A8NP44_COPC7</name>
<dbReference type="AlphaFoldDB" id="A8NP44"/>
<keyword evidence="4" id="KW-1185">Reference proteome</keyword>
<gene>
    <name evidence="3" type="ORF">CC1G_07805</name>
</gene>
<comment type="caution">
    <text evidence="3">The sequence shown here is derived from an EMBL/GenBank/DDBJ whole genome shotgun (WGS) entry which is preliminary data.</text>
</comment>
<evidence type="ECO:0000256" key="2">
    <source>
        <dbReference type="SAM" id="Phobius"/>
    </source>
</evidence>
<dbReference type="OrthoDB" id="10657473at2759"/>
<protein>
    <submittedName>
        <fullName evidence="3">Uncharacterized protein</fullName>
    </submittedName>
</protein>
<keyword evidence="2" id="KW-1133">Transmembrane helix</keyword>
<dbReference type="EMBL" id="AACS02000012">
    <property type="protein sequence ID" value="EAU86609.1"/>
    <property type="molecule type" value="Genomic_DNA"/>
</dbReference>
<feature type="transmembrane region" description="Helical" evidence="2">
    <location>
        <begin position="40"/>
        <end position="61"/>
    </location>
</feature>
<organism evidence="3 4">
    <name type="scientific">Coprinopsis cinerea (strain Okayama-7 / 130 / ATCC MYA-4618 / FGSC 9003)</name>
    <name type="common">Inky cap fungus</name>
    <name type="synonym">Hormographiella aspergillata</name>
    <dbReference type="NCBI Taxonomy" id="240176"/>
    <lineage>
        <taxon>Eukaryota</taxon>
        <taxon>Fungi</taxon>
        <taxon>Dikarya</taxon>
        <taxon>Basidiomycota</taxon>
        <taxon>Agaricomycotina</taxon>
        <taxon>Agaricomycetes</taxon>
        <taxon>Agaricomycetidae</taxon>
        <taxon>Agaricales</taxon>
        <taxon>Agaricineae</taxon>
        <taxon>Psathyrellaceae</taxon>
        <taxon>Coprinopsis</taxon>
    </lineage>
</organism>
<feature type="compositionally biased region" description="Polar residues" evidence="1">
    <location>
        <begin position="149"/>
        <end position="166"/>
    </location>
</feature>
<dbReference type="Proteomes" id="UP000001861">
    <property type="component" value="Unassembled WGS sequence"/>
</dbReference>
<accession>A8NP44</accession>
<dbReference type="KEGG" id="cci:CC1G_07805"/>
<dbReference type="GeneID" id="6011791"/>
<proteinExistence type="predicted"/>
<evidence type="ECO:0000256" key="1">
    <source>
        <dbReference type="SAM" id="MobiDB-lite"/>
    </source>
</evidence>
<dbReference type="RefSeq" id="XP_001835262.1">
    <property type="nucleotide sequence ID" value="XM_001835210.1"/>
</dbReference>
<evidence type="ECO:0000313" key="4">
    <source>
        <dbReference type="Proteomes" id="UP000001861"/>
    </source>
</evidence>
<dbReference type="VEuPathDB" id="FungiDB:CC1G_07805"/>
<dbReference type="InParanoid" id="A8NP44"/>